<dbReference type="InterPro" id="IPR050337">
    <property type="entry name" value="L-rhamnose_isomerase"/>
</dbReference>
<sequence>MTTEQRYEEAKKIYAGIGVDTDQALETLRHIPISMHCWQGDDVLGFDQDGPLSGGIQTTGDYPGRARTPEELMQDIDKAMSLIPGKHKLNLHASYGIFEDGEIADRDALEPKHFKKWVEFAKKHGIGLDFNPTFFSHPKAEPFTLSSPDEEIRQFWIRHGQACLRISQYFAEELGKPCVMNIWIPDGYKDIPADRLGPRARFKDSLDQILSIPYDKSKVYVCLESKVFGIGKESYTVGSSEFCLEYAAKNGIISLMDNGHYHPTEVVSDKIPSLLLFQDKLALHVTRSVRWDSDHVVLFDDETKEIAKEIVRNDAIGRIFLALDFFDASINRIVAWVVGMRNMQKALLYALLSPNQRLKELQDSEDFTDLMVEQEELKLYPFGDVWNYFCSRCGVPERGEWMKEVRTYEKEVLLQRK</sequence>
<evidence type="ECO:0000256" key="1">
    <source>
        <dbReference type="ARBA" id="ARBA00022490"/>
    </source>
</evidence>
<dbReference type="InterPro" id="IPR009308">
    <property type="entry name" value="Rhamnose_isomerase"/>
</dbReference>
<comment type="function">
    <text evidence="6">Catalyzes the interconversion of L-rhamnose and L-rhamnulose.</text>
</comment>
<dbReference type="GO" id="GO:0008740">
    <property type="term" value="F:L-rhamnose isomerase activity"/>
    <property type="evidence" value="ECO:0007669"/>
    <property type="project" value="UniProtKB-UniRule"/>
</dbReference>
<reference evidence="8" key="2">
    <citation type="submission" date="2021-04" db="EMBL/GenBank/DDBJ databases">
        <authorList>
            <person name="Gilroy R."/>
        </authorList>
    </citation>
    <scope>NUCLEOTIDE SEQUENCE</scope>
    <source>
        <strain evidence="8">CHK183-1962</strain>
    </source>
</reference>
<dbReference type="Pfam" id="PF06134">
    <property type="entry name" value="RhaA"/>
    <property type="match status" value="1"/>
</dbReference>
<dbReference type="HAMAP" id="MF_00541">
    <property type="entry name" value="RhaA"/>
    <property type="match status" value="1"/>
</dbReference>
<dbReference type="SUPFAM" id="SSF51658">
    <property type="entry name" value="Xylose isomerase-like"/>
    <property type="match status" value="1"/>
</dbReference>
<comment type="catalytic activity">
    <reaction evidence="6">
        <text>L-rhamnopyranose = L-rhamnulose</text>
        <dbReference type="Rhea" id="RHEA:23160"/>
        <dbReference type="ChEBI" id="CHEBI:17897"/>
        <dbReference type="ChEBI" id="CHEBI:62346"/>
        <dbReference type="EC" id="5.3.1.14"/>
    </reaction>
</comment>
<comment type="cofactor">
    <cofactor evidence="6">
        <name>Mn(2+)</name>
        <dbReference type="ChEBI" id="CHEBI:29035"/>
    </cofactor>
    <text evidence="6">Binds 1 Mn(2+) ion per subunit.</text>
</comment>
<name>A0A9D1XCC6_9FIRM</name>
<keyword evidence="2 6" id="KW-0479">Metal-binding</keyword>
<dbReference type="Proteomes" id="UP000886890">
    <property type="component" value="Unassembled WGS sequence"/>
</dbReference>
<comment type="similarity">
    <text evidence="6">Belongs to the rhamnose isomerase family.</text>
</comment>
<evidence type="ECO:0000256" key="4">
    <source>
        <dbReference type="ARBA" id="ARBA00023235"/>
    </source>
</evidence>
<comment type="caution">
    <text evidence="8">The sequence shown here is derived from an EMBL/GenBank/DDBJ whole genome shotgun (WGS) entry which is preliminary data.</text>
</comment>
<comment type="subcellular location">
    <subcellularLocation>
        <location evidence="6">Cytoplasm</location>
    </subcellularLocation>
</comment>
<dbReference type="GO" id="GO:0005737">
    <property type="term" value="C:cytoplasm"/>
    <property type="evidence" value="ECO:0007669"/>
    <property type="project" value="UniProtKB-SubCell"/>
</dbReference>
<keyword evidence="4 6" id="KW-0413">Isomerase</keyword>
<dbReference type="Gene3D" id="3.20.20.150">
    <property type="entry name" value="Divalent-metal-dependent TIM barrel enzymes"/>
    <property type="match status" value="1"/>
</dbReference>
<protein>
    <recommendedName>
        <fullName evidence="6 7">L-rhamnose isomerase</fullName>
        <ecNumber evidence="6 7">5.3.1.14</ecNumber>
    </recommendedName>
</protein>
<evidence type="ECO:0000256" key="2">
    <source>
        <dbReference type="ARBA" id="ARBA00022723"/>
    </source>
</evidence>
<evidence type="ECO:0000256" key="3">
    <source>
        <dbReference type="ARBA" id="ARBA00023211"/>
    </source>
</evidence>
<reference evidence="8" key="1">
    <citation type="journal article" date="2021" name="PeerJ">
        <title>Extensive microbial diversity within the chicken gut microbiome revealed by metagenomics and culture.</title>
        <authorList>
            <person name="Gilroy R."/>
            <person name="Ravi A."/>
            <person name="Getino M."/>
            <person name="Pursley I."/>
            <person name="Horton D.L."/>
            <person name="Alikhan N.F."/>
            <person name="Baker D."/>
            <person name="Gharbi K."/>
            <person name="Hall N."/>
            <person name="Watson M."/>
            <person name="Adriaenssens E.M."/>
            <person name="Foster-Nyarko E."/>
            <person name="Jarju S."/>
            <person name="Secka A."/>
            <person name="Antonio M."/>
            <person name="Oren A."/>
            <person name="Chaudhuri R.R."/>
            <person name="La Ragione R."/>
            <person name="Hildebrand F."/>
            <person name="Pallen M.J."/>
        </authorList>
    </citation>
    <scope>NUCLEOTIDE SEQUENCE</scope>
    <source>
        <strain evidence="8">CHK183-1962</strain>
    </source>
</reference>
<evidence type="ECO:0000313" key="9">
    <source>
        <dbReference type="Proteomes" id="UP000886890"/>
    </source>
</evidence>
<dbReference type="GO" id="GO:0019301">
    <property type="term" value="P:rhamnose catabolic process"/>
    <property type="evidence" value="ECO:0007669"/>
    <property type="project" value="UniProtKB-UniRule"/>
</dbReference>
<gene>
    <name evidence="6" type="primary">rhaA</name>
    <name evidence="8" type="ORF">H9734_03270</name>
</gene>
<evidence type="ECO:0000256" key="5">
    <source>
        <dbReference type="ARBA" id="ARBA00023308"/>
    </source>
</evidence>
<accession>A0A9D1XCC6</accession>
<feature type="binding site" evidence="6">
    <location>
        <position position="260"/>
    </location>
    <ligand>
        <name>Mn(2+)</name>
        <dbReference type="ChEBI" id="CHEBI:29035"/>
    </ligand>
</feature>
<dbReference type="EMBL" id="DXEK01000052">
    <property type="protein sequence ID" value="HIX76605.1"/>
    <property type="molecule type" value="Genomic_DNA"/>
</dbReference>
<evidence type="ECO:0000256" key="7">
    <source>
        <dbReference type="NCBIfam" id="TIGR01748"/>
    </source>
</evidence>
<dbReference type="PANTHER" id="PTHR30268:SF0">
    <property type="entry name" value="L-RHAMNOSE ISOMERASE"/>
    <property type="match status" value="1"/>
</dbReference>
<keyword evidence="3 6" id="KW-0464">Manganese</keyword>
<dbReference type="GO" id="GO:0030145">
    <property type="term" value="F:manganese ion binding"/>
    <property type="evidence" value="ECO:0007669"/>
    <property type="project" value="UniProtKB-UniRule"/>
</dbReference>
<keyword evidence="1 6" id="KW-0963">Cytoplasm</keyword>
<evidence type="ECO:0000313" key="8">
    <source>
        <dbReference type="EMBL" id="HIX76605.1"/>
    </source>
</evidence>
<dbReference type="EC" id="5.3.1.14" evidence="6 7"/>
<dbReference type="GO" id="GO:0019324">
    <property type="term" value="P:L-lyxose metabolic process"/>
    <property type="evidence" value="ECO:0007669"/>
    <property type="project" value="TreeGrafter"/>
</dbReference>
<feature type="binding site" evidence="6">
    <location>
        <position position="292"/>
    </location>
    <ligand>
        <name>Mn(2+)</name>
        <dbReference type="ChEBI" id="CHEBI:29035"/>
    </ligand>
</feature>
<comment type="pathway">
    <text evidence="6">Carbohydrate degradation; L-rhamnose degradation; glycerone phosphate from L-rhamnose: step 1/3.</text>
</comment>
<evidence type="ECO:0000256" key="6">
    <source>
        <dbReference type="HAMAP-Rule" id="MF_00541"/>
    </source>
</evidence>
<organism evidence="8 9">
    <name type="scientific">Candidatus Fusicatenibacter merdavium</name>
    <dbReference type="NCBI Taxonomy" id="2838600"/>
    <lineage>
        <taxon>Bacteria</taxon>
        <taxon>Bacillati</taxon>
        <taxon>Bacillota</taxon>
        <taxon>Clostridia</taxon>
        <taxon>Lachnospirales</taxon>
        <taxon>Lachnospiraceae</taxon>
        <taxon>Fusicatenibacter</taxon>
    </lineage>
</organism>
<dbReference type="NCBIfam" id="TIGR01748">
    <property type="entry name" value="rhaA"/>
    <property type="match status" value="1"/>
</dbReference>
<feature type="binding site" evidence="6">
    <location>
        <position position="294"/>
    </location>
    <ligand>
        <name>Mn(2+)</name>
        <dbReference type="ChEBI" id="CHEBI:29035"/>
    </ligand>
</feature>
<proteinExistence type="inferred from homology"/>
<keyword evidence="5 6" id="KW-0684">Rhamnose metabolism</keyword>
<dbReference type="NCBIfam" id="NF002203">
    <property type="entry name" value="PRK01076.1"/>
    <property type="match status" value="1"/>
</dbReference>
<dbReference type="InterPro" id="IPR036237">
    <property type="entry name" value="Xyl_isomerase-like_sf"/>
</dbReference>
<dbReference type="PANTHER" id="PTHR30268">
    <property type="entry name" value="L-RHAMNOSE ISOMERASE"/>
    <property type="match status" value="1"/>
</dbReference>
<dbReference type="AlphaFoldDB" id="A0A9D1XCC6"/>